<dbReference type="InterPro" id="IPR027417">
    <property type="entry name" value="P-loop_NTPase"/>
</dbReference>
<name>A0A6L3T541_9HYPH</name>
<organism evidence="2 3">
    <name type="scientific">Methylobacterium soli</name>
    <dbReference type="NCBI Taxonomy" id="553447"/>
    <lineage>
        <taxon>Bacteria</taxon>
        <taxon>Pseudomonadati</taxon>
        <taxon>Pseudomonadota</taxon>
        <taxon>Alphaproteobacteria</taxon>
        <taxon>Hyphomicrobiales</taxon>
        <taxon>Methylobacteriaceae</taxon>
        <taxon>Methylobacterium</taxon>
    </lineage>
</organism>
<dbReference type="RefSeq" id="WP_150998402.1">
    <property type="nucleotide sequence ID" value="NZ_BPQY01000302.1"/>
</dbReference>
<reference evidence="2 3" key="1">
    <citation type="submission" date="2019-09" db="EMBL/GenBank/DDBJ databases">
        <title>YIM 48816 draft genome.</title>
        <authorList>
            <person name="Jiang L."/>
        </authorList>
    </citation>
    <scope>NUCLEOTIDE SEQUENCE [LARGE SCALE GENOMIC DNA]</scope>
    <source>
        <strain evidence="2 3">YIM 48816</strain>
    </source>
</reference>
<accession>A0A6L3T541</accession>
<gene>
    <name evidence="2" type="ORF">F6X53_06330</name>
</gene>
<evidence type="ECO:0000256" key="1">
    <source>
        <dbReference type="SAM" id="MobiDB-lite"/>
    </source>
</evidence>
<protein>
    <submittedName>
        <fullName evidence="2">Uncharacterized protein</fullName>
    </submittedName>
</protein>
<sequence>MPRTGSTSLQAVLTNLRPRLGAVGLHYPALAPPGSPDGSDVNHQPLGEALDGRRPARERAASLARLSGVLASTRAETVILSYEDFAVQKPELGIPQIVHDLFQAHGFRMEVAIVVKPQFEQLNSAYAHLAQLVRETRTFRDFARQTWRSGRFDYAALIEPWRRAADGRVTAIPLRDVRSEAPLLGRIVRDLGLEDRLGPLMSAEAERLVTNRSPGPIAVEAARRLRRLRVHTQFRGHSRHIGHVLDNAAWGRGLDPEPFRGDAPDLRSRIEAHAALSNERFARALWGAPWGSVVKPAPARPPNELAGQAISPETEAQIESLMAETIAHFGFRTPAPWQRIPADLAEAAADHLARLTGYSRWRVP</sequence>
<dbReference type="SUPFAM" id="SSF52540">
    <property type="entry name" value="P-loop containing nucleoside triphosphate hydrolases"/>
    <property type="match status" value="1"/>
</dbReference>
<proteinExistence type="predicted"/>
<keyword evidence="3" id="KW-1185">Reference proteome</keyword>
<comment type="caution">
    <text evidence="2">The sequence shown here is derived from an EMBL/GenBank/DDBJ whole genome shotgun (WGS) entry which is preliminary data.</text>
</comment>
<evidence type="ECO:0000313" key="3">
    <source>
        <dbReference type="Proteomes" id="UP000474159"/>
    </source>
</evidence>
<dbReference type="Proteomes" id="UP000474159">
    <property type="component" value="Unassembled WGS sequence"/>
</dbReference>
<evidence type="ECO:0000313" key="2">
    <source>
        <dbReference type="EMBL" id="KAB1080313.1"/>
    </source>
</evidence>
<feature type="region of interest" description="Disordered" evidence="1">
    <location>
        <begin position="27"/>
        <end position="54"/>
    </location>
</feature>
<dbReference type="OrthoDB" id="547419at2"/>
<dbReference type="EMBL" id="VZZK01000005">
    <property type="protein sequence ID" value="KAB1080313.1"/>
    <property type="molecule type" value="Genomic_DNA"/>
</dbReference>
<dbReference type="AlphaFoldDB" id="A0A6L3T541"/>